<feature type="transmembrane region" description="Helical" evidence="4">
    <location>
        <begin position="1302"/>
        <end position="1321"/>
    </location>
</feature>
<feature type="transmembrane region" description="Helical" evidence="4">
    <location>
        <begin position="2180"/>
        <end position="2203"/>
    </location>
</feature>
<dbReference type="InterPro" id="IPR011992">
    <property type="entry name" value="EF-hand-dom_pair"/>
</dbReference>
<dbReference type="Gene3D" id="1.10.238.10">
    <property type="entry name" value="EF-hand"/>
    <property type="match status" value="1"/>
</dbReference>
<dbReference type="Proteomes" id="UP001178507">
    <property type="component" value="Unassembled WGS sequence"/>
</dbReference>
<feature type="transmembrane region" description="Helical" evidence="4">
    <location>
        <begin position="1215"/>
        <end position="1242"/>
    </location>
</feature>
<dbReference type="SUPFAM" id="SSF47473">
    <property type="entry name" value="EF-hand"/>
    <property type="match status" value="1"/>
</dbReference>
<dbReference type="PROSITE" id="PS00018">
    <property type="entry name" value="EF_HAND_1"/>
    <property type="match status" value="1"/>
</dbReference>
<feature type="transmembrane region" description="Helical" evidence="4">
    <location>
        <begin position="395"/>
        <end position="420"/>
    </location>
</feature>
<gene>
    <name evidence="6" type="ORF">EVOR1521_LOCUS31349</name>
</gene>
<keyword evidence="1" id="KW-0106">Calcium</keyword>
<evidence type="ECO:0000313" key="6">
    <source>
        <dbReference type="EMBL" id="CAJ1410544.1"/>
    </source>
</evidence>
<dbReference type="InterPro" id="IPR002048">
    <property type="entry name" value="EF_hand_dom"/>
</dbReference>
<evidence type="ECO:0000256" key="1">
    <source>
        <dbReference type="ARBA" id="ARBA00022837"/>
    </source>
</evidence>
<feature type="compositionally biased region" description="Acidic residues" evidence="3">
    <location>
        <begin position="2296"/>
        <end position="2306"/>
    </location>
</feature>
<feature type="coiled-coil region" evidence="2">
    <location>
        <begin position="1359"/>
        <end position="1386"/>
    </location>
</feature>
<evidence type="ECO:0000256" key="2">
    <source>
        <dbReference type="SAM" id="Coils"/>
    </source>
</evidence>
<evidence type="ECO:0000256" key="4">
    <source>
        <dbReference type="SAM" id="Phobius"/>
    </source>
</evidence>
<sequence length="2306" mass="259011">MTEQAMYDIHSVKNLDLDIDNCNVELQPMPASLSHGAVTIQYWKFMRQIHHVSQHDGTMHLQLDMRVKIPMFRCLVSIFAPSLHLDRLTGHMGGSEQCSLQMDEAIAKDVNLTSQQVIIRARAMPEKLSLQSSLGIVAVWPRSLPDTWEANIQADHANVLVEVPGTFSLDLAGHGKKNSVLCADSIEENGADKYLMQHGSGGSMGKVRFEAVKEAAGYIKAGDDWDTDLKVLRGSAHEEPSLFNKSMEDLNELADWIHTRTESMAPWVARIHLNGPNLPKGAWEMLSSEAFLTVPLQWYVLLSGGTLRPKVREVHLHPMGLNAWPAGEQNATKLRKGKVDKIVMDEFEMLKPYILKAGAPGATVAWVPHEGRPLVFSKTTNKWSASELSYAQVNVMMLLIAVSFNLVVSVLVAGFVIMWLQANADFQQELKDEAVTTASSHRVGKLHGKTNSSWRIIAAHVEQPDQGVILRWRKRTGVQSSAFLCVKAKADPDPARGLEGDEICIDMAVQERVDLKSESNIIIEFFFSASGSKGYPPEGGYEPTGKDLKCQYSYRFQVEGYNQHQELVAVSDWSNEVYIKPRSTIFDVPARILKANFAVPTDSLEYFVEHFAQFNIDGRHPQHLVVLSDIKVCYHKNWRDYRDCMSAFCLTAYMGESSAKCQKDTVSGTCKNYDKTGIFIPPPDIVSGEVEEDEDARTQELNEVVTGGNQSLCVGAADRKLCDVFVTLQKASGEDVAEGQLEWDDLLDAFDKFESEGESQTIFVELATDKAGEGEFDEEWLVWVEARVTFKNELDPKCEEMPFHRRVFQLDAPGQIFYEGMERFLPWEPTSETLAEMSFFDIYMIYPELDLEPLLLAEHVSITNGGVSVMINFPEGVTGNHVVCQLAIEGFNEEGEQTYARSSMEEEPLDGKSHRFIVCRTWTLAHFELMYASFCRMNCMEMERVTEDVLKDYGMVVAREQLKVVSGLRKSLIFEEIGEQEVIDCPGLIMVSDKNIVAKPSMGPDMDWTAGASDAGGSVLRTISSGKTPLLSSAMSTSSPKGRGSAGPVIERREYRSTFQSVGFLENAWPRYPHCLDMAYGTGWMPSFLLLNSFYPVDNILNAIKAGADWFQLPVAYQTIQAIGGRTFAEKLLQLLTAPLYGVVPYLCEAFLYLLQLCSFLMLPFLLLIFGMCYELVGMYFAINPEAYSFETHTASYIPDMTFSAVVSGHSLEDWFMGLSSVSFVSLVGSFNTALVMVLLICESNFLRNLPPPSIQHAVHQVLNGMGGMLVSSYVWVILSFSISSVLWFAMVVVIYPEQMLTALACAGGFFALFATMINGLNNTKDELERSLREEIPEVLELVCDTFLDQYDKTSSGRGKAVINQYRKLEEELAEKTAEYVKGRLKGVSKLQDVVGSAKAPKEVLGSLFNRALVKSRGWPAISEQEAGKETKDDKGVETTDSVLESLGLPQEDTTVMPYLDLRMRLEDKEREEGGENIHNYGSDLQEKLMKVYVRMQEVHMEMPPDVGEALRNPKRLAKCMHRANLAKYKTLERGSEKDAKSSLQICIQDLNQQQVENLDLYMVEHLDETLSQVDISEMVTPFVETTIPAEVSKQVRFALDETRQDSSAQQLFDLLRRKKNSMPRKQVRQKLTLNRVDEPEGLMGFLVEIGVVEKTAARRKASHHLSLYRRVERHVHMWKREDEEGHETKDLIVDPSDLEEFVRDLVHHQIWWGAMESILKSIGFPIGEGENQLSRELVLREYELTASKDGFLPRDKMLDFLRKVSCAGVADGAAGRLWKAQMVMLFQHLNICGFVGKAVAPRKNKKAAAEEVDIADDGLREMAKQTWPAWMEKAWTKVAPAVASDNLSKPFLPRTLIYKFVKEVAHSRETSIRSYKETGNIANLKIIDEEYDSWKKEEVDGSKYIWVNRGKGLLRVRGIWLECFLDILKKMGSPVQDMKEGLFLFDQALQDQTKELGIAEEEIEGLLSADYLQQWMHKNLVERTTEVSLTTFKEALKMAEFTLPFSSVEALWYSADKAVISGGKERASLRQVRDLEDRLVMYLTNGMFYESVRNLIVNELHVPSLQSLDAKEIQAAFKQVDEKTGYCGIIDPHEVSELLRLLSQEGMDLPVVQQSFEQLKLHLDQDAVQDNFMMVDTNCDDKIDLTEFLSLIDRLVDTILPDAIFDYMGLQRHQIFRNVMLKVITILTMFLFVFVSLNAFHVDVGEKAASAGSSTIRAALAGLALLGLRNDNSPEYLEKQYTIAKEQLYRITGVSRSQLEARRRTGALGAGAAGAGFGKRFARRGGGGGGMLGKEDEDDDGGDMD</sequence>
<comment type="caution">
    <text evidence="6">The sequence shown here is derived from an EMBL/GenBank/DDBJ whole genome shotgun (WGS) entry which is preliminary data.</text>
</comment>
<proteinExistence type="predicted"/>
<keyword evidence="2" id="KW-0175">Coiled coil</keyword>
<evidence type="ECO:0000259" key="5">
    <source>
        <dbReference type="PROSITE" id="PS50222"/>
    </source>
</evidence>
<dbReference type="PROSITE" id="PS50222">
    <property type="entry name" value="EF_HAND_2"/>
    <property type="match status" value="1"/>
</dbReference>
<feature type="transmembrane region" description="Helical" evidence="4">
    <location>
        <begin position="1274"/>
        <end position="1296"/>
    </location>
</feature>
<accession>A0AA36JSS5</accession>
<keyword evidence="7" id="KW-1185">Reference proteome</keyword>
<evidence type="ECO:0000313" key="7">
    <source>
        <dbReference type="Proteomes" id="UP001178507"/>
    </source>
</evidence>
<keyword evidence="4" id="KW-0472">Membrane</keyword>
<feature type="domain" description="EF-hand" evidence="5">
    <location>
        <begin position="2124"/>
        <end position="2159"/>
    </location>
</feature>
<dbReference type="InterPro" id="IPR018247">
    <property type="entry name" value="EF_Hand_1_Ca_BS"/>
</dbReference>
<keyword evidence="4" id="KW-1133">Transmembrane helix</keyword>
<feature type="region of interest" description="Disordered" evidence="3">
    <location>
        <begin position="2284"/>
        <end position="2306"/>
    </location>
</feature>
<feature type="transmembrane region" description="Helical" evidence="4">
    <location>
        <begin position="1161"/>
        <end position="1183"/>
    </location>
</feature>
<organism evidence="6 7">
    <name type="scientific">Effrenium voratum</name>
    <dbReference type="NCBI Taxonomy" id="2562239"/>
    <lineage>
        <taxon>Eukaryota</taxon>
        <taxon>Sar</taxon>
        <taxon>Alveolata</taxon>
        <taxon>Dinophyceae</taxon>
        <taxon>Suessiales</taxon>
        <taxon>Symbiodiniaceae</taxon>
        <taxon>Effrenium</taxon>
    </lineage>
</organism>
<reference evidence="6" key="1">
    <citation type="submission" date="2023-08" db="EMBL/GenBank/DDBJ databases">
        <authorList>
            <person name="Chen Y."/>
            <person name="Shah S."/>
            <person name="Dougan E. K."/>
            <person name="Thang M."/>
            <person name="Chan C."/>
        </authorList>
    </citation>
    <scope>NUCLEOTIDE SEQUENCE</scope>
</reference>
<dbReference type="EMBL" id="CAUJNA010003826">
    <property type="protein sequence ID" value="CAJ1410544.1"/>
    <property type="molecule type" value="Genomic_DNA"/>
</dbReference>
<dbReference type="GO" id="GO:0005509">
    <property type="term" value="F:calcium ion binding"/>
    <property type="evidence" value="ECO:0007669"/>
    <property type="project" value="InterPro"/>
</dbReference>
<keyword evidence="4" id="KW-0812">Transmembrane</keyword>
<name>A0AA36JSS5_9DINO</name>
<evidence type="ECO:0000256" key="3">
    <source>
        <dbReference type="SAM" id="MobiDB-lite"/>
    </source>
</evidence>
<protein>
    <recommendedName>
        <fullName evidence="5">EF-hand domain-containing protein</fullName>
    </recommendedName>
</protein>